<accession>A0A6N6VJ64</accession>
<protein>
    <submittedName>
        <fullName evidence="3">Glucose 1-dehydrogenase</fullName>
        <ecNumber evidence="3">1.1.1.47</ecNumber>
    </submittedName>
</protein>
<dbReference type="PRINTS" id="PR00080">
    <property type="entry name" value="SDRFAMILY"/>
</dbReference>
<dbReference type="EC" id="1.1.1.47" evidence="3"/>
<gene>
    <name evidence="3" type="ORF">F2P47_05050</name>
</gene>
<sequence length="266" mass="27158">MTVAGKGRLSGKRAVVTGAGSGIGRASAVLFALEGASVVAVDRVEDAVDETAAMIRANGGTVLSVAADVGDEESVKTFINLSVEKHGGLDVVYANAGISGGLVPLGEQSVEYWLEILRINLIGPFLAIKHASPIMAKQGFGSIVCTASVAGLRANAGGLPYSASKAGVISLVQTSANELYGTGVRVNAVCPGLIETGMTKPIFDNARARGTEGKIGQLNPLKRNGVPEEIANMALFLASDEASYVNGQAFAVDGGLSSTHPFSGKR</sequence>
<dbReference type="InterPro" id="IPR002347">
    <property type="entry name" value="SDR_fam"/>
</dbReference>
<dbReference type="PRINTS" id="PR00081">
    <property type="entry name" value="GDHRDH"/>
</dbReference>
<dbReference type="AlphaFoldDB" id="A0A6N6VJ64"/>
<dbReference type="Pfam" id="PF13561">
    <property type="entry name" value="adh_short_C2"/>
    <property type="match status" value="1"/>
</dbReference>
<dbReference type="SUPFAM" id="SSF51735">
    <property type="entry name" value="NAD(P)-binding Rossmann-fold domains"/>
    <property type="match status" value="1"/>
</dbReference>
<keyword evidence="4" id="KW-1185">Reference proteome</keyword>
<comment type="similarity">
    <text evidence="1">Belongs to the short-chain dehydrogenases/reductases (SDR) family.</text>
</comment>
<dbReference type="InterPro" id="IPR036291">
    <property type="entry name" value="NAD(P)-bd_dom_sf"/>
</dbReference>
<dbReference type="FunFam" id="3.40.50.720:FF:000084">
    <property type="entry name" value="Short-chain dehydrogenase reductase"/>
    <property type="match status" value="1"/>
</dbReference>
<comment type="caution">
    <text evidence="3">The sequence shown here is derived from an EMBL/GenBank/DDBJ whole genome shotgun (WGS) entry which is preliminary data.</text>
</comment>
<dbReference type="PANTHER" id="PTHR24321:SF15">
    <property type="entry name" value="OXIDOREDUCTASE UCPA"/>
    <property type="match status" value="1"/>
</dbReference>
<keyword evidence="2 3" id="KW-0560">Oxidoreductase</keyword>
<dbReference type="GO" id="GO:0047936">
    <property type="term" value="F:glucose 1-dehydrogenase [NAD(P)+] activity"/>
    <property type="evidence" value="ECO:0007669"/>
    <property type="project" value="UniProtKB-EC"/>
</dbReference>
<organism evidence="3 4">
    <name type="scientific">Parvibaculum sedimenti</name>
    <dbReference type="NCBI Taxonomy" id="2608632"/>
    <lineage>
        <taxon>Bacteria</taxon>
        <taxon>Pseudomonadati</taxon>
        <taxon>Pseudomonadota</taxon>
        <taxon>Alphaproteobacteria</taxon>
        <taxon>Hyphomicrobiales</taxon>
        <taxon>Parvibaculaceae</taxon>
        <taxon>Parvibaculum</taxon>
    </lineage>
</organism>
<dbReference type="CDD" id="cd05233">
    <property type="entry name" value="SDR_c"/>
    <property type="match status" value="1"/>
</dbReference>
<reference evidence="3 4" key="1">
    <citation type="submission" date="2019-09" db="EMBL/GenBank/DDBJ databases">
        <title>Parvibaculum sedimenti sp. nov., isolated from sediment.</title>
        <authorList>
            <person name="Wang Y."/>
        </authorList>
    </citation>
    <scope>NUCLEOTIDE SEQUENCE [LARGE SCALE GENOMIC DNA]</scope>
    <source>
        <strain evidence="3 4">HXT-9</strain>
    </source>
</reference>
<dbReference type="RefSeq" id="WP_152215341.1">
    <property type="nucleotide sequence ID" value="NZ_JBAQYD010000349.1"/>
</dbReference>
<dbReference type="PANTHER" id="PTHR24321">
    <property type="entry name" value="DEHYDROGENASES, SHORT CHAIN"/>
    <property type="match status" value="1"/>
</dbReference>
<dbReference type="Proteomes" id="UP000468901">
    <property type="component" value="Unassembled WGS sequence"/>
</dbReference>
<proteinExistence type="inferred from homology"/>
<dbReference type="Gene3D" id="3.40.50.720">
    <property type="entry name" value="NAD(P)-binding Rossmann-like Domain"/>
    <property type="match status" value="1"/>
</dbReference>
<evidence type="ECO:0000313" key="4">
    <source>
        <dbReference type="Proteomes" id="UP000468901"/>
    </source>
</evidence>
<evidence type="ECO:0000256" key="1">
    <source>
        <dbReference type="ARBA" id="ARBA00006484"/>
    </source>
</evidence>
<dbReference type="EMBL" id="WESC01000004">
    <property type="protein sequence ID" value="KAB7741121.1"/>
    <property type="molecule type" value="Genomic_DNA"/>
</dbReference>
<name>A0A6N6VJ64_9HYPH</name>
<evidence type="ECO:0000256" key="2">
    <source>
        <dbReference type="ARBA" id="ARBA00023002"/>
    </source>
</evidence>
<evidence type="ECO:0000313" key="3">
    <source>
        <dbReference type="EMBL" id="KAB7741121.1"/>
    </source>
</evidence>
<dbReference type="NCBIfam" id="NF005559">
    <property type="entry name" value="PRK07231.1"/>
    <property type="match status" value="1"/>
</dbReference>